<keyword evidence="13" id="KW-1185">Reference proteome</keyword>
<evidence type="ECO:0000256" key="11">
    <source>
        <dbReference type="SAM" id="Phobius"/>
    </source>
</evidence>
<dbReference type="GO" id="GO:0008308">
    <property type="term" value="F:voltage-gated monoatomic anion channel activity"/>
    <property type="evidence" value="ECO:0007669"/>
    <property type="project" value="InterPro"/>
</dbReference>
<keyword evidence="9 11" id="KW-0472">Membrane</keyword>
<reference evidence="12 13" key="1">
    <citation type="journal article" date="2006" name="Science">
        <title>The genome of black cottonwood, Populus trichocarpa (Torr. &amp; Gray).</title>
        <authorList>
            <person name="Tuskan G.A."/>
            <person name="Difazio S."/>
            <person name="Jansson S."/>
            <person name="Bohlmann J."/>
            <person name="Grigoriev I."/>
            <person name="Hellsten U."/>
            <person name="Putnam N."/>
            <person name="Ralph S."/>
            <person name="Rombauts S."/>
            <person name="Salamov A."/>
            <person name="Schein J."/>
            <person name="Sterck L."/>
            <person name="Aerts A."/>
            <person name="Bhalerao R.R."/>
            <person name="Bhalerao R.P."/>
            <person name="Blaudez D."/>
            <person name="Boerjan W."/>
            <person name="Brun A."/>
            <person name="Brunner A."/>
            <person name="Busov V."/>
            <person name="Campbell M."/>
            <person name="Carlson J."/>
            <person name="Chalot M."/>
            <person name="Chapman J."/>
            <person name="Chen G.L."/>
            <person name="Cooper D."/>
            <person name="Coutinho P.M."/>
            <person name="Couturier J."/>
            <person name="Covert S."/>
            <person name="Cronk Q."/>
            <person name="Cunningham R."/>
            <person name="Davis J."/>
            <person name="Degroeve S."/>
            <person name="Dejardin A."/>
            <person name="Depamphilis C."/>
            <person name="Detter J."/>
            <person name="Dirks B."/>
            <person name="Dubchak I."/>
            <person name="Duplessis S."/>
            <person name="Ehlting J."/>
            <person name="Ellis B."/>
            <person name="Gendler K."/>
            <person name="Goodstein D."/>
            <person name="Gribskov M."/>
            <person name="Grimwood J."/>
            <person name="Groover A."/>
            <person name="Gunter L."/>
            <person name="Hamberger B."/>
            <person name="Heinze B."/>
            <person name="Helariutta Y."/>
            <person name="Henrissat B."/>
            <person name="Holligan D."/>
            <person name="Holt R."/>
            <person name="Huang W."/>
            <person name="Islam-Faridi N."/>
            <person name="Jones S."/>
            <person name="Jones-Rhoades M."/>
            <person name="Jorgensen R."/>
            <person name="Joshi C."/>
            <person name="Kangasjarvi J."/>
            <person name="Karlsson J."/>
            <person name="Kelleher C."/>
            <person name="Kirkpatrick R."/>
            <person name="Kirst M."/>
            <person name="Kohler A."/>
            <person name="Kalluri U."/>
            <person name="Larimer F."/>
            <person name="Leebens-Mack J."/>
            <person name="Leple J.C."/>
            <person name="Locascio P."/>
            <person name="Lou Y."/>
            <person name="Lucas S."/>
            <person name="Martin F."/>
            <person name="Montanini B."/>
            <person name="Napoli C."/>
            <person name="Nelson D.R."/>
            <person name="Nelson C."/>
            <person name="Nieminen K."/>
            <person name="Nilsson O."/>
            <person name="Pereda V."/>
            <person name="Peter G."/>
            <person name="Philippe R."/>
            <person name="Pilate G."/>
            <person name="Poliakov A."/>
            <person name="Razumovskaya J."/>
            <person name="Richardson P."/>
            <person name="Rinaldi C."/>
            <person name="Ritland K."/>
            <person name="Rouze P."/>
            <person name="Ryaboy D."/>
            <person name="Schmutz J."/>
            <person name="Schrader J."/>
            <person name="Segerman B."/>
            <person name="Shin H."/>
            <person name="Siddiqui A."/>
            <person name="Sterky F."/>
            <person name="Terry A."/>
            <person name="Tsai C.J."/>
            <person name="Uberbacher E."/>
            <person name="Unneberg P."/>
            <person name="Vahala J."/>
            <person name="Wall K."/>
            <person name="Wessler S."/>
            <person name="Yang G."/>
            <person name="Yin T."/>
            <person name="Douglas C."/>
            <person name="Marra M."/>
            <person name="Sandberg G."/>
            <person name="Van de Peer Y."/>
            <person name="Rokhsar D."/>
        </authorList>
    </citation>
    <scope>NUCLEOTIDE SEQUENCE [LARGE SCALE GENOMIC DNA]</scope>
    <source>
        <strain evidence="13">cv. Nisqually</strain>
    </source>
</reference>
<dbReference type="InterPro" id="IPR038665">
    <property type="entry name" value="Voltage-dep_anion_channel_sf"/>
</dbReference>
<evidence type="ECO:0000256" key="4">
    <source>
        <dbReference type="ARBA" id="ARBA00022448"/>
    </source>
</evidence>
<dbReference type="GO" id="GO:0005886">
    <property type="term" value="C:plasma membrane"/>
    <property type="evidence" value="ECO:0007669"/>
    <property type="project" value="UniProtKB-SubCell"/>
</dbReference>
<accession>A0A2K1Y895</accession>
<feature type="transmembrane region" description="Helical" evidence="11">
    <location>
        <begin position="68"/>
        <end position="90"/>
    </location>
</feature>
<evidence type="ECO:0000256" key="8">
    <source>
        <dbReference type="ARBA" id="ARBA00023065"/>
    </source>
</evidence>
<dbReference type="GO" id="GO:0012505">
    <property type="term" value="C:endomembrane system"/>
    <property type="evidence" value="ECO:0007669"/>
    <property type="project" value="UniProtKB-SubCell"/>
</dbReference>
<keyword evidence="5" id="KW-1003">Cell membrane</keyword>
<evidence type="ECO:0000256" key="1">
    <source>
        <dbReference type="ARBA" id="ARBA00004127"/>
    </source>
</evidence>
<dbReference type="AlphaFoldDB" id="A0A2K1Y895"/>
<dbReference type="PANTHER" id="PTHR31269">
    <property type="entry name" value="S-TYPE ANION CHANNEL SLAH3"/>
    <property type="match status" value="1"/>
</dbReference>
<dbReference type="Gramene" id="Potri.012G035300.1.v4.1">
    <property type="protein sequence ID" value="Potri.012G035300.1.v4.1"/>
    <property type="gene ID" value="Potri.012G035300.v4.1"/>
</dbReference>
<gene>
    <name evidence="12" type="ORF">POPTR_012G035300</name>
</gene>
<evidence type="ECO:0000256" key="10">
    <source>
        <dbReference type="SAM" id="MobiDB-lite"/>
    </source>
</evidence>
<evidence type="ECO:0000313" key="13">
    <source>
        <dbReference type="Proteomes" id="UP000006729"/>
    </source>
</evidence>
<keyword evidence="8" id="KW-0406">Ion transport</keyword>
<dbReference type="SMR" id="A0A2K1Y895"/>
<evidence type="ECO:0000256" key="7">
    <source>
        <dbReference type="ARBA" id="ARBA00022989"/>
    </source>
</evidence>
<keyword evidence="4" id="KW-0813">Transport</keyword>
<dbReference type="InterPro" id="IPR004695">
    <property type="entry name" value="SLAC1/Mae1/Ssu1/TehA"/>
</dbReference>
<evidence type="ECO:0000256" key="6">
    <source>
        <dbReference type="ARBA" id="ARBA00022692"/>
    </source>
</evidence>
<name>A0A2K1Y895_POPTR</name>
<dbReference type="EMBL" id="CM009301">
    <property type="protein sequence ID" value="PNT09251.1"/>
    <property type="molecule type" value="Genomic_DNA"/>
</dbReference>
<dbReference type="InParanoid" id="A0A2K1Y895"/>
<dbReference type="STRING" id="3694.A0A2K1Y895"/>
<evidence type="ECO:0000313" key="12">
    <source>
        <dbReference type="EMBL" id="PNT09251.1"/>
    </source>
</evidence>
<evidence type="ECO:0000256" key="9">
    <source>
        <dbReference type="ARBA" id="ARBA00023136"/>
    </source>
</evidence>
<dbReference type="Proteomes" id="UP000006729">
    <property type="component" value="Chromosome 12"/>
</dbReference>
<dbReference type="Pfam" id="PF03595">
    <property type="entry name" value="SLAC1"/>
    <property type="match status" value="1"/>
</dbReference>
<keyword evidence="6 11" id="KW-0812">Transmembrane</keyword>
<protein>
    <submittedName>
        <fullName evidence="12">Uncharacterized protein</fullName>
    </submittedName>
</protein>
<evidence type="ECO:0000256" key="2">
    <source>
        <dbReference type="ARBA" id="ARBA00004236"/>
    </source>
</evidence>
<feature type="transmembrane region" description="Helical" evidence="11">
    <location>
        <begin position="45"/>
        <end position="62"/>
    </location>
</feature>
<evidence type="ECO:0000256" key="5">
    <source>
        <dbReference type="ARBA" id="ARBA00022475"/>
    </source>
</evidence>
<keyword evidence="7 11" id="KW-1133">Transmembrane helix</keyword>
<dbReference type="GO" id="GO:0006873">
    <property type="term" value="P:intracellular monoatomic ion homeostasis"/>
    <property type="evidence" value="ECO:0007669"/>
    <property type="project" value="InterPro"/>
</dbReference>
<dbReference type="InterPro" id="IPR030183">
    <property type="entry name" value="SLAC/SLAH"/>
</dbReference>
<dbReference type="OMA" id="RANCFRG"/>
<sequence length="194" mass="21589">MAWAKIQGSFDHGSRIAYFIALFLYFSLAVRANCFRGFKFSLSSWAYTFPLTGAAISTIRYSDEVTNVVTQVLAVILSAVSTLTVSGLLVSSIVHAFVLRDLFPNDLVIAISNSKPRQHHHRKWFHIRRGSSDEKEIEHYLKFSDSDVKDIESSLDPTTSSSLSNAHHNEAYASTSLAGPSHFVDLQPSHARKS</sequence>
<comment type="similarity">
    <text evidence="3">Belongs to the SLAC1 S-type anion channel family.</text>
</comment>
<organism evidence="12 13">
    <name type="scientific">Populus trichocarpa</name>
    <name type="common">Western balsam poplar</name>
    <name type="synonym">Populus balsamifera subsp. trichocarpa</name>
    <dbReference type="NCBI Taxonomy" id="3694"/>
    <lineage>
        <taxon>Eukaryota</taxon>
        <taxon>Viridiplantae</taxon>
        <taxon>Streptophyta</taxon>
        <taxon>Embryophyta</taxon>
        <taxon>Tracheophyta</taxon>
        <taxon>Spermatophyta</taxon>
        <taxon>Magnoliopsida</taxon>
        <taxon>eudicotyledons</taxon>
        <taxon>Gunneridae</taxon>
        <taxon>Pentapetalae</taxon>
        <taxon>rosids</taxon>
        <taxon>fabids</taxon>
        <taxon>Malpighiales</taxon>
        <taxon>Salicaceae</taxon>
        <taxon>Saliceae</taxon>
        <taxon>Populus</taxon>
    </lineage>
</organism>
<evidence type="ECO:0000256" key="3">
    <source>
        <dbReference type="ARBA" id="ARBA00007808"/>
    </source>
</evidence>
<feature type="region of interest" description="Disordered" evidence="10">
    <location>
        <begin position="150"/>
        <end position="174"/>
    </location>
</feature>
<dbReference type="PANTHER" id="PTHR31269:SF2">
    <property type="entry name" value="S-TYPE ANION CHANNEL SLAH3"/>
    <property type="match status" value="1"/>
</dbReference>
<feature type="transmembrane region" description="Helical" evidence="11">
    <location>
        <begin position="16"/>
        <end position="33"/>
    </location>
</feature>
<proteinExistence type="inferred from homology"/>
<feature type="compositionally biased region" description="Low complexity" evidence="10">
    <location>
        <begin position="154"/>
        <end position="164"/>
    </location>
</feature>
<dbReference type="Gene3D" id="1.50.10.150">
    <property type="entry name" value="Voltage-dependent anion channel"/>
    <property type="match status" value="1"/>
</dbReference>
<comment type="subcellular location">
    <subcellularLocation>
        <location evidence="2">Cell membrane</location>
    </subcellularLocation>
    <subcellularLocation>
        <location evidence="1">Endomembrane system</location>
        <topology evidence="1">Multi-pass membrane protein</topology>
    </subcellularLocation>
</comment>